<organism evidence="1 2">
    <name type="scientific">Ruegeria haliotis</name>
    <dbReference type="NCBI Taxonomy" id="2747601"/>
    <lineage>
        <taxon>Bacteria</taxon>
        <taxon>Pseudomonadati</taxon>
        <taxon>Pseudomonadota</taxon>
        <taxon>Alphaproteobacteria</taxon>
        <taxon>Rhodobacterales</taxon>
        <taxon>Roseobacteraceae</taxon>
        <taxon>Ruegeria</taxon>
    </lineage>
</organism>
<comment type="caution">
    <text evidence="1">The sequence shown here is derived from an EMBL/GenBank/DDBJ whole genome shotgun (WGS) entry which is preliminary data.</text>
</comment>
<evidence type="ECO:0000313" key="2">
    <source>
        <dbReference type="Proteomes" id="UP000630805"/>
    </source>
</evidence>
<accession>A0ABX2PZ57</accession>
<dbReference type="Proteomes" id="UP000630805">
    <property type="component" value="Unassembled WGS sequence"/>
</dbReference>
<dbReference type="RefSeq" id="WP_176867317.1">
    <property type="nucleotide sequence ID" value="NZ_JABXWT010000021.1"/>
</dbReference>
<evidence type="ECO:0000313" key="1">
    <source>
        <dbReference type="EMBL" id="NVO58279.1"/>
    </source>
</evidence>
<keyword evidence="2" id="KW-1185">Reference proteome</keyword>
<dbReference type="EMBL" id="JABXWT010000021">
    <property type="protein sequence ID" value="NVO58279.1"/>
    <property type="molecule type" value="Genomic_DNA"/>
</dbReference>
<gene>
    <name evidence="1" type="ORF">HW561_21065</name>
</gene>
<name>A0ABX2PZ57_9RHOB</name>
<reference evidence="1 2" key="1">
    <citation type="submission" date="2020-06" db="EMBL/GenBank/DDBJ databases">
        <authorList>
            <person name="Cao W.R."/>
        </authorList>
    </citation>
    <scope>NUCLEOTIDE SEQUENCE [LARGE SCALE GENOMIC DNA]</scope>
    <source>
        <strain evidence="1 2">B1Z28</strain>
    </source>
</reference>
<protein>
    <submittedName>
        <fullName evidence="1">Uncharacterized protein</fullName>
    </submittedName>
</protein>
<proteinExistence type="predicted"/>
<sequence>MTESLLSFSEVLLFGRTVDDLKLKKDTRVRVAIIDDSIATLPDITNGKIDDVTVNAGDKVLVQIDDPEKSGIYKVKKTNAGFILDDRKVEAKGDFVFVKKGSKYKRTFWKQTAKLEGSPEAQKFKFKGKRRRGKGVNNFLGDQFLDGGHLARIYGFSYEGVFYEMPEPVIFLVHGDGDFVNEFGTQGNTVDNAPGNLAARAPNNPSLTGIAAADFQFADDIRVWDYNKADFTIRMDVMTGQFEQVLLDIYFGFDSPAVGGAKVSGAKVSGAKVSGAKVSGAKVSGAKVSGAKARGGD</sequence>